<sequence length="141" mass="15909">MAKQAFVTDEERLNQEITHAKEYNKELKAHNLQLTNDVKKLTAESNSLKQRVRRGQAQADQLAAQKQKVSGLLASNQKLLTDSRTELGRQEKIYSEFKSGKIATNPETEKLMQEITVLKTNITKLDGETKKLAAVNDRLSV</sequence>
<evidence type="ECO:0000313" key="3">
    <source>
        <dbReference type="Proteomes" id="UP001138802"/>
    </source>
</evidence>
<feature type="coiled-coil region" evidence="1">
    <location>
        <begin position="24"/>
        <end position="58"/>
    </location>
</feature>
<proteinExistence type="predicted"/>
<protein>
    <submittedName>
        <fullName evidence="2">Uncharacterized protein</fullName>
    </submittedName>
</protein>
<comment type="caution">
    <text evidence="2">The sequence shown here is derived from an EMBL/GenBank/DDBJ whole genome shotgun (WGS) entry which is preliminary data.</text>
</comment>
<dbReference type="EMBL" id="NRSD01000026">
    <property type="protein sequence ID" value="MBK1646500.1"/>
    <property type="molecule type" value="Genomic_DNA"/>
</dbReference>
<gene>
    <name evidence="2" type="ORF">CKO25_17980</name>
</gene>
<evidence type="ECO:0000313" key="2">
    <source>
        <dbReference type="EMBL" id="MBK1646500.1"/>
    </source>
</evidence>
<reference evidence="2 3" key="1">
    <citation type="journal article" date="2020" name="Microorganisms">
        <title>Osmotic Adaptation and Compatible Solute Biosynthesis of Phototrophic Bacteria as Revealed from Genome Analyses.</title>
        <authorList>
            <person name="Imhoff J.F."/>
            <person name="Rahn T."/>
            <person name="Kunzel S."/>
            <person name="Keller A."/>
            <person name="Neulinger S.C."/>
        </authorList>
    </citation>
    <scope>NUCLEOTIDE SEQUENCE [LARGE SCALE GENOMIC DNA]</scope>
    <source>
        <strain evidence="2 3">DSM 21303</strain>
    </source>
</reference>
<dbReference type="Proteomes" id="UP001138802">
    <property type="component" value="Unassembled WGS sequence"/>
</dbReference>
<organism evidence="2 3">
    <name type="scientific">Thiocapsa imhoffii</name>
    <dbReference type="NCBI Taxonomy" id="382777"/>
    <lineage>
        <taxon>Bacteria</taxon>
        <taxon>Pseudomonadati</taxon>
        <taxon>Pseudomonadota</taxon>
        <taxon>Gammaproteobacteria</taxon>
        <taxon>Chromatiales</taxon>
        <taxon>Chromatiaceae</taxon>
        <taxon>Thiocapsa</taxon>
    </lineage>
</organism>
<keyword evidence="1" id="KW-0175">Coiled coil</keyword>
<name>A0A9X0WLB8_9GAMM</name>
<evidence type="ECO:0000256" key="1">
    <source>
        <dbReference type="SAM" id="Coils"/>
    </source>
</evidence>
<accession>A0A9X0WLB8</accession>
<dbReference type="AlphaFoldDB" id="A0A9X0WLB8"/>
<keyword evidence="3" id="KW-1185">Reference proteome</keyword>